<dbReference type="EMBL" id="RJVO01000011">
    <property type="protein sequence ID" value="ROH85614.1"/>
    <property type="molecule type" value="Genomic_DNA"/>
</dbReference>
<proteinExistence type="predicted"/>
<reference evidence="2 3" key="1">
    <citation type="submission" date="2018-10" db="EMBL/GenBank/DDBJ databases">
        <authorList>
            <person name="Chen W.-M."/>
        </authorList>
    </citation>
    <scope>NUCLEOTIDE SEQUENCE [LARGE SCALE GENOMIC DNA]</scope>
    <source>
        <strain evidence="2 3">THS-13</strain>
    </source>
</reference>
<dbReference type="InterPro" id="IPR025528">
    <property type="entry name" value="BrnA_antitoxin"/>
</dbReference>
<dbReference type="InParanoid" id="A0A3N0UZB6"/>
<dbReference type="Pfam" id="PF14384">
    <property type="entry name" value="BrnA_antitoxin"/>
    <property type="match status" value="1"/>
</dbReference>
<organism evidence="2 3">
    <name type="scientific">Stagnimonas aquatica</name>
    <dbReference type="NCBI Taxonomy" id="2689987"/>
    <lineage>
        <taxon>Bacteria</taxon>
        <taxon>Pseudomonadati</taxon>
        <taxon>Pseudomonadota</taxon>
        <taxon>Gammaproteobacteria</taxon>
        <taxon>Nevskiales</taxon>
        <taxon>Nevskiaceae</taxon>
        <taxon>Stagnimonas</taxon>
    </lineage>
</organism>
<evidence type="ECO:0000256" key="1">
    <source>
        <dbReference type="SAM" id="MobiDB-lite"/>
    </source>
</evidence>
<dbReference type="Proteomes" id="UP000282106">
    <property type="component" value="Unassembled WGS sequence"/>
</dbReference>
<comment type="caution">
    <text evidence="2">The sequence shown here is derived from an EMBL/GenBank/DDBJ whole genome shotgun (WGS) entry which is preliminary data.</text>
</comment>
<evidence type="ECO:0008006" key="4">
    <source>
        <dbReference type="Google" id="ProtNLM"/>
    </source>
</evidence>
<dbReference type="AlphaFoldDB" id="A0A3N0UZB6"/>
<feature type="region of interest" description="Disordered" evidence="1">
    <location>
        <begin position="1"/>
        <end position="20"/>
    </location>
</feature>
<keyword evidence="3" id="KW-1185">Reference proteome</keyword>
<evidence type="ECO:0000313" key="2">
    <source>
        <dbReference type="EMBL" id="ROH85614.1"/>
    </source>
</evidence>
<protein>
    <recommendedName>
        <fullName evidence="4">BrnA antitoxin family protein</fullName>
    </recommendedName>
</protein>
<evidence type="ECO:0000313" key="3">
    <source>
        <dbReference type="Proteomes" id="UP000282106"/>
    </source>
</evidence>
<accession>A0A3N0UZB6</accession>
<sequence>MRDAEATANAKGDGDNPPLAAKDFARAQAVRRGRPALAAGQQKKSVTIRLSPDVLAYYKALGPGWQGRIDADLRQRVKDGS</sequence>
<gene>
    <name evidence="2" type="ORF">ED208_16515</name>
</gene>
<name>A0A3N0UZB6_9GAMM</name>
<dbReference type="RefSeq" id="WP_123213037.1">
    <property type="nucleotide sequence ID" value="NZ_RJVO01000011.1"/>
</dbReference>